<name>A0A8H7H206_9AGAM</name>
<keyword evidence="1" id="KW-0863">Zinc-finger</keyword>
<dbReference type="InterPro" id="IPR001878">
    <property type="entry name" value="Znf_CCHC"/>
</dbReference>
<reference evidence="4" key="1">
    <citation type="submission" date="2020-09" db="EMBL/GenBank/DDBJ databases">
        <title>Comparative genome analyses of four rice-infecting Rhizoctonia solani isolates reveal extensive enrichment of homogalacturonan modification genes.</title>
        <authorList>
            <person name="Lee D.-Y."/>
            <person name="Jeon J."/>
            <person name="Kim K.-T."/>
            <person name="Cheong K."/>
            <person name="Song H."/>
            <person name="Choi G."/>
            <person name="Ko J."/>
            <person name="Opiyo S.O."/>
            <person name="Zuo S."/>
            <person name="Madhav S."/>
            <person name="Lee Y.-H."/>
            <person name="Wang G.-L."/>
        </authorList>
    </citation>
    <scope>NUCLEOTIDE SEQUENCE</scope>
    <source>
        <strain evidence="4">AG1-IA YN-7</strain>
    </source>
</reference>
<dbReference type="EMBL" id="JACYCC010000337">
    <property type="protein sequence ID" value="KAF8668518.1"/>
    <property type="molecule type" value="Genomic_DNA"/>
</dbReference>
<feature type="region of interest" description="Disordered" evidence="2">
    <location>
        <begin position="380"/>
        <end position="409"/>
    </location>
</feature>
<evidence type="ECO:0000313" key="4">
    <source>
        <dbReference type="EMBL" id="KAF8668518.1"/>
    </source>
</evidence>
<keyword evidence="1" id="KW-0479">Metal-binding</keyword>
<feature type="compositionally biased region" description="Basic and acidic residues" evidence="2">
    <location>
        <begin position="384"/>
        <end position="409"/>
    </location>
</feature>
<protein>
    <recommendedName>
        <fullName evidence="3">CCHC-type domain-containing protein</fullName>
    </recommendedName>
</protein>
<dbReference type="GO" id="GO:0008270">
    <property type="term" value="F:zinc ion binding"/>
    <property type="evidence" value="ECO:0007669"/>
    <property type="project" value="UniProtKB-KW"/>
</dbReference>
<feature type="compositionally biased region" description="Polar residues" evidence="2">
    <location>
        <begin position="322"/>
        <end position="338"/>
    </location>
</feature>
<keyword evidence="1" id="KW-0862">Zinc</keyword>
<evidence type="ECO:0000256" key="2">
    <source>
        <dbReference type="SAM" id="MobiDB-lite"/>
    </source>
</evidence>
<accession>A0A8H7H206</accession>
<proteinExistence type="predicted"/>
<dbReference type="AlphaFoldDB" id="A0A8H7H206"/>
<feature type="region of interest" description="Disordered" evidence="2">
    <location>
        <begin position="90"/>
        <end position="117"/>
    </location>
</feature>
<feature type="compositionally biased region" description="Low complexity" evidence="2">
    <location>
        <begin position="108"/>
        <end position="117"/>
    </location>
</feature>
<dbReference type="GO" id="GO:0003676">
    <property type="term" value="F:nucleic acid binding"/>
    <property type="evidence" value="ECO:0007669"/>
    <property type="project" value="InterPro"/>
</dbReference>
<evidence type="ECO:0000256" key="1">
    <source>
        <dbReference type="PROSITE-ProRule" id="PRU00047"/>
    </source>
</evidence>
<feature type="region of interest" description="Disordered" evidence="2">
    <location>
        <begin position="314"/>
        <end position="341"/>
    </location>
</feature>
<feature type="domain" description="CCHC-type" evidence="3">
    <location>
        <begin position="364"/>
        <end position="377"/>
    </location>
</feature>
<sequence length="409" mass="44598">MATCSQPPSRSQTQVYAGDMGSQLLPAPTLDKYNVKEATLEWVIHLLWGVQGQLDCLKQKIGEQAKAIKEVHTHVKGISQTINGIEARIPQAPQPSTPEDWKAPPMVKETPQPLPKTKPTQEAIHLALAGQTRSIPGLYQPTPIKPICAPMSPLYSDHSIHTPTPPPPAAVTAATPSYTAVKVDHPRPYKGKVGSKAKQWLTCMLAWVWLNQRMFPTQVEILLFLLMNMDKAASAWAHPHVDLLGSHCAIIQTTDDFKREFLVAFGDLDATRAAEQKITLLTQTGTCANYITKFCTLNAALVINNTLQEECASHPPKGLKSGSLSTPNRGASTSQHATTLKKLSDNPNFVSEEEHNRCCAKGACIKCGKMGHKFAKCWTGWKASPKDDKGKPKEAAKIGKESGPKLGKD</sequence>
<organism evidence="4 5">
    <name type="scientific">Rhizoctonia solani</name>
    <dbReference type="NCBI Taxonomy" id="456999"/>
    <lineage>
        <taxon>Eukaryota</taxon>
        <taxon>Fungi</taxon>
        <taxon>Dikarya</taxon>
        <taxon>Basidiomycota</taxon>
        <taxon>Agaricomycotina</taxon>
        <taxon>Agaricomycetes</taxon>
        <taxon>Cantharellales</taxon>
        <taxon>Ceratobasidiaceae</taxon>
        <taxon>Rhizoctonia</taxon>
    </lineage>
</organism>
<evidence type="ECO:0000313" key="5">
    <source>
        <dbReference type="Proteomes" id="UP000650582"/>
    </source>
</evidence>
<evidence type="ECO:0000259" key="3">
    <source>
        <dbReference type="PROSITE" id="PS50158"/>
    </source>
</evidence>
<dbReference type="Proteomes" id="UP000650582">
    <property type="component" value="Unassembled WGS sequence"/>
</dbReference>
<gene>
    <name evidence="4" type="ORF">RHS04_08973</name>
</gene>
<dbReference type="PROSITE" id="PS50158">
    <property type="entry name" value="ZF_CCHC"/>
    <property type="match status" value="1"/>
</dbReference>
<comment type="caution">
    <text evidence="4">The sequence shown here is derived from an EMBL/GenBank/DDBJ whole genome shotgun (WGS) entry which is preliminary data.</text>
</comment>